<comment type="caution">
    <text evidence="6">The sequence shown here is derived from an EMBL/GenBank/DDBJ whole genome shotgun (WGS) entry which is preliminary data.</text>
</comment>
<dbReference type="InterPro" id="IPR036388">
    <property type="entry name" value="WH-like_DNA-bd_sf"/>
</dbReference>
<dbReference type="InterPro" id="IPR005119">
    <property type="entry name" value="LysR_subst-bd"/>
</dbReference>
<dbReference type="SUPFAM" id="SSF46785">
    <property type="entry name" value="Winged helix' DNA-binding domain"/>
    <property type="match status" value="1"/>
</dbReference>
<dbReference type="RefSeq" id="WP_138638285.1">
    <property type="nucleotide sequence ID" value="NZ_VCKZ01000159.1"/>
</dbReference>
<accession>A0A5S4GUD2</accession>
<dbReference type="EMBL" id="VCKZ01000159">
    <property type="protein sequence ID" value="TMR36121.1"/>
    <property type="molecule type" value="Genomic_DNA"/>
</dbReference>
<dbReference type="InterPro" id="IPR036390">
    <property type="entry name" value="WH_DNA-bd_sf"/>
</dbReference>
<proteinExistence type="inferred from homology"/>
<keyword evidence="7" id="KW-1185">Reference proteome</keyword>
<dbReference type="CDD" id="cd05466">
    <property type="entry name" value="PBP2_LTTR_substrate"/>
    <property type="match status" value="1"/>
</dbReference>
<comment type="similarity">
    <text evidence="1">Belongs to the LysR transcriptional regulatory family.</text>
</comment>
<dbReference type="Gene3D" id="3.40.190.10">
    <property type="entry name" value="Periplasmic binding protein-like II"/>
    <property type="match status" value="2"/>
</dbReference>
<dbReference type="PANTHER" id="PTHR30346:SF0">
    <property type="entry name" value="HCA OPERON TRANSCRIPTIONAL ACTIVATOR HCAR"/>
    <property type="match status" value="1"/>
</dbReference>
<dbReference type="Gene3D" id="1.10.10.10">
    <property type="entry name" value="Winged helix-like DNA-binding domain superfamily/Winged helix DNA-binding domain"/>
    <property type="match status" value="1"/>
</dbReference>
<dbReference type="Pfam" id="PF03466">
    <property type="entry name" value="LysR_substrate"/>
    <property type="match status" value="1"/>
</dbReference>
<reference evidence="6 7" key="1">
    <citation type="submission" date="2019-05" db="EMBL/GenBank/DDBJ databases">
        <title>Draft genome sequence of Actinomadura geliboluensis A8036.</title>
        <authorList>
            <person name="Saricaoglu S."/>
            <person name="Isik K."/>
        </authorList>
    </citation>
    <scope>NUCLEOTIDE SEQUENCE [LARGE SCALE GENOMIC DNA]</scope>
    <source>
        <strain evidence="6 7">A8036</strain>
    </source>
</reference>
<dbReference type="Proteomes" id="UP000305238">
    <property type="component" value="Unassembled WGS sequence"/>
</dbReference>
<dbReference type="OrthoDB" id="3176554at2"/>
<keyword evidence="3" id="KW-0238">DNA-binding</keyword>
<evidence type="ECO:0000259" key="5">
    <source>
        <dbReference type="PROSITE" id="PS50931"/>
    </source>
</evidence>
<protein>
    <submittedName>
        <fullName evidence="6">LysR family transcriptional regulator</fullName>
    </submittedName>
</protein>
<dbReference type="GO" id="GO:0003700">
    <property type="term" value="F:DNA-binding transcription factor activity"/>
    <property type="evidence" value="ECO:0007669"/>
    <property type="project" value="InterPro"/>
</dbReference>
<dbReference type="InterPro" id="IPR000847">
    <property type="entry name" value="LysR_HTH_N"/>
</dbReference>
<sequence length="326" mass="35391">MPPTPPGEAGMNERWNTPEAVRQNAPSAYQLHLFLTLADELHFRRSAQRLFMSQGAFSQQISALERRLGLRLVDRTTRRVTLTPAGAALIPYARAVVASTDRFLQAARQHLNVATKRMVIGAFESITAIPPVASMIKELGDRIDGLDIQIVRSGFAGGVHALFNEEVDAAFVALPVPEGIQTLPLASGERCAVMASTDPLADRDVLSLSDLSDRPVIGFSPDVPKVFQDYWSVDPRPDGASVRYTSHRVTDYESALAAIALGAGIQLVPTVARELYPRPHVSYVPVDGLPPWTIALAWLPKNRDSEPIATLRAIAHAAIQLTPSAP</sequence>
<feature type="domain" description="HTH lysR-type" evidence="5">
    <location>
        <begin position="26"/>
        <end position="83"/>
    </location>
</feature>
<dbReference type="PANTHER" id="PTHR30346">
    <property type="entry name" value="TRANSCRIPTIONAL DUAL REGULATOR HCAR-RELATED"/>
    <property type="match status" value="1"/>
</dbReference>
<dbReference type="AlphaFoldDB" id="A0A5S4GUD2"/>
<evidence type="ECO:0000256" key="1">
    <source>
        <dbReference type="ARBA" id="ARBA00009437"/>
    </source>
</evidence>
<dbReference type="FunFam" id="1.10.10.10:FF:000001">
    <property type="entry name" value="LysR family transcriptional regulator"/>
    <property type="match status" value="1"/>
</dbReference>
<dbReference type="SUPFAM" id="SSF53850">
    <property type="entry name" value="Periplasmic binding protein-like II"/>
    <property type="match status" value="1"/>
</dbReference>
<keyword evidence="4" id="KW-0804">Transcription</keyword>
<evidence type="ECO:0000256" key="4">
    <source>
        <dbReference type="ARBA" id="ARBA00023163"/>
    </source>
</evidence>
<dbReference type="GO" id="GO:0032993">
    <property type="term" value="C:protein-DNA complex"/>
    <property type="evidence" value="ECO:0007669"/>
    <property type="project" value="TreeGrafter"/>
</dbReference>
<dbReference type="GO" id="GO:0003677">
    <property type="term" value="F:DNA binding"/>
    <property type="evidence" value="ECO:0007669"/>
    <property type="project" value="UniProtKB-KW"/>
</dbReference>
<dbReference type="PRINTS" id="PR00039">
    <property type="entry name" value="HTHLYSR"/>
</dbReference>
<evidence type="ECO:0000256" key="3">
    <source>
        <dbReference type="ARBA" id="ARBA00023125"/>
    </source>
</evidence>
<gene>
    <name evidence="6" type="ORF">ETD96_21595</name>
</gene>
<dbReference type="PROSITE" id="PS50931">
    <property type="entry name" value="HTH_LYSR"/>
    <property type="match status" value="1"/>
</dbReference>
<evidence type="ECO:0000256" key="2">
    <source>
        <dbReference type="ARBA" id="ARBA00023015"/>
    </source>
</evidence>
<evidence type="ECO:0000313" key="6">
    <source>
        <dbReference type="EMBL" id="TMR36121.1"/>
    </source>
</evidence>
<dbReference type="Pfam" id="PF00126">
    <property type="entry name" value="HTH_1"/>
    <property type="match status" value="1"/>
</dbReference>
<keyword evidence="2" id="KW-0805">Transcription regulation</keyword>
<organism evidence="6 7">
    <name type="scientific">Actinomadura geliboluensis</name>
    <dbReference type="NCBI Taxonomy" id="882440"/>
    <lineage>
        <taxon>Bacteria</taxon>
        <taxon>Bacillati</taxon>
        <taxon>Actinomycetota</taxon>
        <taxon>Actinomycetes</taxon>
        <taxon>Streptosporangiales</taxon>
        <taxon>Thermomonosporaceae</taxon>
        <taxon>Actinomadura</taxon>
    </lineage>
</organism>
<evidence type="ECO:0000313" key="7">
    <source>
        <dbReference type="Proteomes" id="UP000305238"/>
    </source>
</evidence>
<name>A0A5S4GUD2_9ACTN</name>